<organism evidence="3 4">
    <name type="scientific">Agromyces seonyuensis</name>
    <dbReference type="NCBI Taxonomy" id="2662446"/>
    <lineage>
        <taxon>Bacteria</taxon>
        <taxon>Bacillati</taxon>
        <taxon>Actinomycetota</taxon>
        <taxon>Actinomycetes</taxon>
        <taxon>Micrococcales</taxon>
        <taxon>Microbacteriaceae</taxon>
        <taxon>Agromyces</taxon>
    </lineage>
</organism>
<feature type="non-terminal residue" evidence="3">
    <location>
        <position position="854"/>
    </location>
</feature>
<sequence length="854" mass="88201">MPEPRPPRDDDSTTSPRRSPDRALRRARSRAAREAANGRRADDRARGRRRTARYLRAERWPLLAAALLAAALAAVAFVPTGLAPALRASDAERGVYDLLVRLPSGQGGDRDDAIAAALRDGGGATGAAELLRGGATDAPDDDADVVRLPPNTTLAPSASRMTEADLQTIRDVAGVGVAAPVTRMGIDLFVPGTSTLFAVPVALGQPDPAPEAYSVAISGDGIEQQQATVIIDRSDRDFTFIAPPETFGEGATCEVDGVQVPNDSPGTEYCREIVESPVAIVSADGDWSMGVQGSRIGDWIYFDFVSPPPVSGTLVLVDPVAEAELLGDAAPFLEPLVGLSDEQGPASFTIADVDDWVAAHPEQAGELLTATAESWRASAFGGLQSALGRPIDAAASEADERSVRELLTETAEAAEAGDMPASWYTSLAADQAVVPLVVASGEFTGSGLTLDVADLGPAAPGDWSADTWSREYEVPGDTEPVPLGSVTTADVARLGDPDRLASAWPGLPAPESEASEFFGQPLPAFLNGFSLPREVGDPAVLTANGVSTGWGVNGIGQFGSDPVFGTREPLPFRAGIDSDLDVMYTPSVAVVGTVDAPVLTLGRDSAAPLGAYESGRTTWVRDSDGDEVEPLDQPMTFAGTGVADSGTAFLAPLRSVLDAAETEHVPLIDAVRVRVDVAGSNADAADRIAVVAASLAEAGFEVLPTVSATRVPTEVTVEPNRNDGLDGSVAPFGTVEQEWTEFAAAPTGLEPAAATLVAGATALASALLVAAWFPGSRRRRRESEVLAALGATRARIRRRLALRALGTIALVVVGIELGMLQPATTSLAAALAAPALVVALAAAAGAVLLATRGL</sequence>
<accession>A0A6I4P0K9</accession>
<protein>
    <recommendedName>
        <fullName evidence="5">FtsX-like permease family protein</fullName>
    </recommendedName>
</protein>
<dbReference type="RefSeq" id="WP_202107317.1">
    <property type="nucleotide sequence ID" value="NZ_WSTA01000104.1"/>
</dbReference>
<feature type="transmembrane region" description="Helical" evidence="2">
    <location>
        <begin position="826"/>
        <end position="850"/>
    </location>
</feature>
<comment type="caution">
    <text evidence="3">The sequence shown here is derived from an EMBL/GenBank/DDBJ whole genome shotgun (WGS) entry which is preliminary data.</text>
</comment>
<evidence type="ECO:0008006" key="5">
    <source>
        <dbReference type="Google" id="ProtNLM"/>
    </source>
</evidence>
<evidence type="ECO:0000313" key="3">
    <source>
        <dbReference type="EMBL" id="MWC00131.1"/>
    </source>
</evidence>
<feature type="compositionally biased region" description="Basic and acidic residues" evidence="1">
    <location>
        <begin position="31"/>
        <end position="45"/>
    </location>
</feature>
<dbReference type="AlphaFoldDB" id="A0A6I4P0K9"/>
<dbReference type="EMBL" id="WSTA01000104">
    <property type="protein sequence ID" value="MWC00131.1"/>
    <property type="molecule type" value="Genomic_DNA"/>
</dbReference>
<keyword evidence="2" id="KW-0472">Membrane</keyword>
<feature type="compositionally biased region" description="Basic and acidic residues" evidence="1">
    <location>
        <begin position="1"/>
        <end position="11"/>
    </location>
</feature>
<keyword evidence="2" id="KW-1133">Transmembrane helix</keyword>
<reference evidence="3 4" key="1">
    <citation type="submission" date="2019-12" db="EMBL/GenBank/DDBJ databases">
        <authorList>
            <person name="Kim Y.S."/>
        </authorList>
    </citation>
    <scope>NUCLEOTIDE SEQUENCE [LARGE SCALE GENOMIC DNA]</scope>
    <source>
        <strain evidence="3 4">MMS17-SY077</strain>
    </source>
</reference>
<keyword evidence="4" id="KW-1185">Reference proteome</keyword>
<proteinExistence type="predicted"/>
<feature type="region of interest" description="Disordered" evidence="1">
    <location>
        <begin position="1"/>
        <end position="48"/>
    </location>
</feature>
<feature type="transmembrane region" description="Helical" evidence="2">
    <location>
        <begin position="60"/>
        <end position="82"/>
    </location>
</feature>
<feature type="transmembrane region" description="Helical" evidence="2">
    <location>
        <begin position="752"/>
        <end position="773"/>
    </location>
</feature>
<evidence type="ECO:0000256" key="2">
    <source>
        <dbReference type="SAM" id="Phobius"/>
    </source>
</evidence>
<evidence type="ECO:0000313" key="4">
    <source>
        <dbReference type="Proteomes" id="UP000438182"/>
    </source>
</evidence>
<evidence type="ECO:0000256" key="1">
    <source>
        <dbReference type="SAM" id="MobiDB-lite"/>
    </source>
</evidence>
<feature type="transmembrane region" description="Helical" evidence="2">
    <location>
        <begin position="800"/>
        <end position="820"/>
    </location>
</feature>
<name>A0A6I4P0K9_9MICO</name>
<dbReference type="Proteomes" id="UP000438182">
    <property type="component" value="Unassembled WGS sequence"/>
</dbReference>
<gene>
    <name evidence="3" type="ORF">GB864_16425</name>
</gene>
<keyword evidence="2" id="KW-0812">Transmembrane</keyword>